<evidence type="ECO:0000313" key="1">
    <source>
        <dbReference type="EMBL" id="KAA8496882.1"/>
    </source>
</evidence>
<dbReference type="OrthoDB" id="5945708at2759"/>
<accession>A0A5J4Z170</accession>
<dbReference type="SUPFAM" id="SSF56112">
    <property type="entry name" value="Protein kinase-like (PK-like)"/>
    <property type="match status" value="1"/>
</dbReference>
<evidence type="ECO:0008006" key="3">
    <source>
        <dbReference type="Google" id="ProtNLM"/>
    </source>
</evidence>
<dbReference type="AlphaFoldDB" id="A0A5J4Z170"/>
<evidence type="ECO:0000313" key="2">
    <source>
        <dbReference type="Proteomes" id="UP000324585"/>
    </source>
</evidence>
<gene>
    <name evidence="1" type="ORF">FVE85_0611</name>
</gene>
<keyword evidence="2" id="KW-1185">Reference proteome</keyword>
<reference evidence="2" key="1">
    <citation type="journal article" date="2019" name="Nat. Commun.">
        <title>Expansion of phycobilisome linker gene families in mesophilic red algae.</title>
        <authorList>
            <person name="Lee J."/>
            <person name="Kim D."/>
            <person name="Bhattacharya D."/>
            <person name="Yoon H.S."/>
        </authorList>
    </citation>
    <scope>NUCLEOTIDE SEQUENCE [LARGE SCALE GENOMIC DNA]</scope>
    <source>
        <strain evidence="2">CCMP 1328</strain>
    </source>
</reference>
<dbReference type="EMBL" id="VRMN01000002">
    <property type="protein sequence ID" value="KAA8496882.1"/>
    <property type="molecule type" value="Genomic_DNA"/>
</dbReference>
<dbReference type="Proteomes" id="UP000324585">
    <property type="component" value="Unassembled WGS sequence"/>
</dbReference>
<dbReference type="Pfam" id="PF02958">
    <property type="entry name" value="EcKL"/>
    <property type="match status" value="1"/>
</dbReference>
<protein>
    <recommendedName>
        <fullName evidence="3">Aminoglycoside phosphotransferase domain-containing protein</fullName>
    </recommendedName>
</protein>
<dbReference type="PANTHER" id="PTHR11012:SF30">
    <property type="entry name" value="PROTEIN KINASE-LIKE DOMAIN-CONTAINING"/>
    <property type="match status" value="1"/>
</dbReference>
<dbReference type="Gene3D" id="3.90.1200.10">
    <property type="match status" value="1"/>
</dbReference>
<name>A0A5J4Z170_PORPP</name>
<dbReference type="InterPro" id="IPR004119">
    <property type="entry name" value="EcKL"/>
</dbReference>
<dbReference type="InterPro" id="IPR011009">
    <property type="entry name" value="Kinase-like_dom_sf"/>
</dbReference>
<sequence length="532" mass="60232">MRLELEERFVERNASRWKQRELEALGCALMTGFSIDGSLRSQSSLNVYRSDSALHSQPSLRYTDSITRKKSTPLDYLLVVEDKSEADGAKGLDLSHGLFRSDGTPVPSFKLLDFNDELFLEVARGLGGMLVSYEESARKVDASAGILHKIGQVVDPSEMDAPFQGMKRFDVTYENEHCEYICKSVVVKVKQGDQQALEDTVADIFRGKDEAFSNLPPIDYWTKGVLARDIYVFRDFQDVGEFWRIAPEIYYAHADPARGHHVIAMEDIASQAVSEKLSLEPGEFSTMSELKVIIRDISRFHAVHMGQTDSLRDRYANADKWLLAHDIQFKDARSFESIRVVHKRNVERYADAYSGPFGRIVDKLVENMPELIDEINRLAREHKLETVIHGDFSTRNCCLRAGGERALVYDWELMAIGIPCIDITELLYFGLHPRDATRETFFELARFSHACLVESVAAVGNPVAVCDFETYLHAFCLTWLRHCVLRTALFVYFQAGETLDCVVELAVEVTKQFVQVALATLPESCPIRTKLG</sequence>
<dbReference type="PANTHER" id="PTHR11012">
    <property type="entry name" value="PROTEIN KINASE-LIKE DOMAIN-CONTAINING"/>
    <property type="match status" value="1"/>
</dbReference>
<proteinExistence type="predicted"/>
<organism evidence="1 2">
    <name type="scientific">Porphyridium purpureum</name>
    <name type="common">Red alga</name>
    <name type="synonym">Porphyridium cruentum</name>
    <dbReference type="NCBI Taxonomy" id="35688"/>
    <lineage>
        <taxon>Eukaryota</taxon>
        <taxon>Rhodophyta</taxon>
        <taxon>Bangiophyceae</taxon>
        <taxon>Porphyridiales</taxon>
        <taxon>Porphyridiaceae</taxon>
        <taxon>Porphyridium</taxon>
    </lineage>
</organism>
<comment type="caution">
    <text evidence="1">The sequence shown here is derived from an EMBL/GenBank/DDBJ whole genome shotgun (WGS) entry which is preliminary data.</text>
</comment>